<dbReference type="SMART" id="SM00396">
    <property type="entry name" value="ZnF_UBR1"/>
    <property type="match status" value="1"/>
</dbReference>
<dbReference type="InterPro" id="IPR003126">
    <property type="entry name" value="Znf_UBR"/>
</dbReference>
<dbReference type="CDD" id="cd19670">
    <property type="entry name" value="UBR-box_UBR1_2_3"/>
    <property type="match status" value="1"/>
</dbReference>
<evidence type="ECO:0000313" key="12">
    <source>
        <dbReference type="Proteomes" id="UP001470230"/>
    </source>
</evidence>
<sequence>MKSFTIDSKKKSKTIKKWEKELTPSSYSSFSKFDQYQKEHATFNRCYASQQDSTIFFHCRECCKTINGLYCVNCFNQSQHTDHHVSVMLLNDAFCDCGHSKYIKKELWCTLHREYQETKIPDDYLTLLKNKIYEIFDYAVKNPDKKSFSEALQFLLSLTEWGSNYIDLISQILYDGHWENSFYGKIFKNYKSLASQNIEKFRRLLLKMVSSSVFKKGFISCVTQTLEILSLVYSDPGFPKTFLDIADFSYQCLTDGKIDVELQETDSFFTNMLNFLGDIYSSQLFLIDGKYQIPLTFNYDFHFLISSILYSIISNPLMCKFIIDQPDCLKSLVRVLSINSKNAIIQRVTTEKVITTGIHIAQSKNIATLHSTYEYFSRIFPFLTVKIEDDVNYDEVLEYPIENLNDSHILTLNFALSTFTEELNKFLDFEPRNNSFNSTSYFIQPYTDEFVIDHPLAKAVISCATNFAIFNAVDLFTIFDRIDFDKFDQLAAVFASCEAGKCQIIHGLFPMNDDSILLLADHSDQYGFFILPALQSLISIKSRIKGSNLSGDIVMIIAESFGLPIWEKEKDLVDCQRWTNVMTSMLRLFINLSCNDNFFNFLIDHEKIRRMIIDYIYCGLNNRMKIIERINEFTYDINFIDEEFEKVVNIRVDNQGSHFNLKPEYDDTSSVFSPYLFVHEFNNKLAYEITHHKDRLLRLSRFDPPEALSGLKLYLQTEEMKSIIHRILTTTLNDTEKFSISCSHTLFSLIRLVLLESEDPEETEKNYIESDIINLLIKLVKKLDNGVLILQSFINECKPRYMKIAEIVEKEIQEDLHKRKKNKPKIDKSKILAQFSNAQNKFATKNEEELKTVENISSSSFTCACCEDQFNLDKPYGIFADIYKSSILNKIEATIANDKIDRYPTLCQIRTCGHWSHLSCFEQENNLEIEYIINDMGKRCPLDRSCANAIIPVFNGDAPPDDKWKEAFQKLSDRILNICGSSVQQCLAYNIALIEILTRHNPKFIDDKRSVLGLIHLSRSCFFIDPSSPILKPADPFVEFTYNFCSGGNLKESRQKFDKMLPDFWRNLMESVSINEKDQQLSMIETYIRRISLLEQFVFSKDSDSFDLPSVSEFIESHHLKKIDDEIKDVKVDLEKVSFLSSCHLYSFPNLKDKFIDYILNSKIIQENQHSSYNFCLCLLCGKMCCIRTSIEYDPNAEPKVSYLYNHCMKCNENLCTPILFLTGLYASSICIWDGDFENKKFVNSIYTDKYGDENIGLKNGNMLFLNKYKVASLFEDLITGEIRRKLEDFNSQV</sequence>
<organism evidence="11 12">
    <name type="scientific">Tritrichomonas musculus</name>
    <dbReference type="NCBI Taxonomy" id="1915356"/>
    <lineage>
        <taxon>Eukaryota</taxon>
        <taxon>Metamonada</taxon>
        <taxon>Parabasalia</taxon>
        <taxon>Tritrichomonadida</taxon>
        <taxon>Tritrichomonadidae</taxon>
        <taxon>Tritrichomonas</taxon>
    </lineage>
</organism>
<evidence type="ECO:0000256" key="8">
    <source>
        <dbReference type="PROSITE-ProRule" id="PRU00508"/>
    </source>
</evidence>
<dbReference type="InterPro" id="IPR039164">
    <property type="entry name" value="UBR1-like"/>
</dbReference>
<keyword evidence="6 9" id="KW-0862">Zinc</keyword>
<evidence type="ECO:0000256" key="9">
    <source>
        <dbReference type="RuleBase" id="RU366018"/>
    </source>
</evidence>
<evidence type="ECO:0000256" key="6">
    <source>
        <dbReference type="ARBA" id="ARBA00022833"/>
    </source>
</evidence>
<evidence type="ECO:0000256" key="3">
    <source>
        <dbReference type="ARBA" id="ARBA00022723"/>
    </source>
</evidence>
<dbReference type="Pfam" id="PF02207">
    <property type="entry name" value="zf-UBR"/>
    <property type="match status" value="1"/>
</dbReference>
<comment type="function">
    <text evidence="9">Ubiquitin ligase protein which is a component of the N-end rule pathway. Recognizes and binds to proteins bearing specific N-terminal residues that are destabilizing according to the N-end rule, leading to their ubiquitination and subsequent degradation.</text>
</comment>
<dbReference type="InterPro" id="IPR044046">
    <property type="entry name" value="E3_ligase_UBR-like_C"/>
</dbReference>
<feature type="zinc finger region" description="UBR-type" evidence="8">
    <location>
        <begin position="44"/>
        <end position="114"/>
    </location>
</feature>
<gene>
    <name evidence="11" type="ORF">M9Y10_000846</name>
</gene>
<keyword evidence="3 9" id="KW-0479">Metal-binding</keyword>
<evidence type="ECO:0000256" key="1">
    <source>
        <dbReference type="ARBA" id="ARBA00000900"/>
    </source>
</evidence>
<evidence type="ECO:0000256" key="5">
    <source>
        <dbReference type="ARBA" id="ARBA00022786"/>
    </source>
</evidence>
<dbReference type="EMBL" id="JAPFFF010000001">
    <property type="protein sequence ID" value="KAK8898554.1"/>
    <property type="molecule type" value="Genomic_DNA"/>
</dbReference>
<keyword evidence="4 9" id="KW-0863">Zinc-finger</keyword>
<reference evidence="11 12" key="1">
    <citation type="submission" date="2024-04" db="EMBL/GenBank/DDBJ databases">
        <title>Tritrichomonas musculus Genome.</title>
        <authorList>
            <person name="Alves-Ferreira E."/>
            <person name="Grigg M."/>
            <person name="Lorenzi H."/>
            <person name="Galac M."/>
        </authorList>
    </citation>
    <scope>NUCLEOTIDE SEQUENCE [LARGE SCALE GENOMIC DNA]</scope>
    <source>
        <strain evidence="11 12">EAF2021</strain>
    </source>
</reference>
<evidence type="ECO:0000313" key="11">
    <source>
        <dbReference type="EMBL" id="KAK8898554.1"/>
    </source>
</evidence>
<keyword evidence="2 9" id="KW-0808">Transferase</keyword>
<name>A0ABR2L5B9_9EUKA</name>
<protein>
    <recommendedName>
        <fullName evidence="9">E3 ubiquitin-protein ligase</fullName>
        <ecNumber evidence="9">2.3.2.27</ecNumber>
    </recommendedName>
</protein>
<evidence type="ECO:0000256" key="7">
    <source>
        <dbReference type="ARBA" id="ARBA00046341"/>
    </source>
</evidence>
<dbReference type="PROSITE" id="PS51157">
    <property type="entry name" value="ZF_UBR"/>
    <property type="match status" value="1"/>
</dbReference>
<evidence type="ECO:0000259" key="10">
    <source>
        <dbReference type="PROSITE" id="PS51157"/>
    </source>
</evidence>
<evidence type="ECO:0000256" key="4">
    <source>
        <dbReference type="ARBA" id="ARBA00022771"/>
    </source>
</evidence>
<feature type="domain" description="UBR-type" evidence="10">
    <location>
        <begin position="44"/>
        <end position="114"/>
    </location>
</feature>
<comment type="caution">
    <text evidence="11">The sequence shown here is derived from an EMBL/GenBank/DDBJ whole genome shotgun (WGS) entry which is preliminary data.</text>
</comment>
<evidence type="ECO:0000256" key="2">
    <source>
        <dbReference type="ARBA" id="ARBA00022679"/>
    </source>
</evidence>
<dbReference type="Gene3D" id="2.10.110.30">
    <property type="match status" value="1"/>
</dbReference>
<proteinExistence type="inferred from homology"/>
<comment type="pathway">
    <text evidence="9">Protein modification; protein ubiquitination.</text>
</comment>
<comment type="catalytic activity">
    <reaction evidence="1 9">
        <text>S-ubiquitinyl-[E2 ubiquitin-conjugating enzyme]-L-cysteine + [acceptor protein]-L-lysine = [E2 ubiquitin-conjugating enzyme]-L-cysteine + N(6)-ubiquitinyl-[acceptor protein]-L-lysine.</text>
        <dbReference type="EC" id="2.3.2.27"/>
    </reaction>
</comment>
<comment type="similarity">
    <text evidence="7 9">Belongs to the E3 ubiquitin-protein ligase UBR1-like family.</text>
</comment>
<keyword evidence="5 9" id="KW-0833">Ubl conjugation pathway</keyword>
<dbReference type="EC" id="2.3.2.27" evidence="9"/>
<accession>A0ABR2L5B9</accession>
<dbReference type="PANTHER" id="PTHR21497:SF24">
    <property type="entry name" value="E3 UBIQUITIN-PROTEIN LIGASE UBR1"/>
    <property type="match status" value="1"/>
</dbReference>
<dbReference type="Proteomes" id="UP001470230">
    <property type="component" value="Unassembled WGS sequence"/>
</dbReference>
<keyword evidence="12" id="KW-1185">Reference proteome</keyword>
<dbReference type="PANTHER" id="PTHR21497">
    <property type="entry name" value="UBIQUITIN LIGASE E3 ALPHA-RELATED"/>
    <property type="match status" value="1"/>
</dbReference>
<dbReference type="Pfam" id="PF18995">
    <property type="entry name" value="PRT6_C"/>
    <property type="match status" value="1"/>
</dbReference>